<gene>
    <name evidence="8" type="ORF">SAMN05660991_04476</name>
</gene>
<evidence type="ECO:0000313" key="8">
    <source>
        <dbReference type="EMBL" id="SEP27892.1"/>
    </source>
</evidence>
<dbReference type="Pfam" id="PF00482">
    <property type="entry name" value="T2SSF"/>
    <property type="match status" value="1"/>
</dbReference>
<protein>
    <submittedName>
        <fullName evidence="8">Type II secretion system (T2SS), protein F</fullName>
    </submittedName>
</protein>
<dbReference type="PANTHER" id="PTHR35007:SF3">
    <property type="entry name" value="POSSIBLE CONSERVED ALANINE RICH MEMBRANE PROTEIN"/>
    <property type="match status" value="1"/>
</dbReference>
<feature type="domain" description="Type II secretion system protein GspF" evidence="7">
    <location>
        <begin position="112"/>
        <end position="231"/>
    </location>
</feature>
<dbReference type="RefSeq" id="WP_244524858.1">
    <property type="nucleotide sequence ID" value="NZ_FOEE01000021.1"/>
</dbReference>
<keyword evidence="2" id="KW-1003">Cell membrane</keyword>
<dbReference type="STRING" id="673521.SAMN05660991_04476"/>
<evidence type="ECO:0000256" key="6">
    <source>
        <dbReference type="SAM" id="Phobius"/>
    </source>
</evidence>
<comment type="subcellular location">
    <subcellularLocation>
        <location evidence="1">Cell membrane</location>
        <topology evidence="1">Multi-pass membrane protein</topology>
    </subcellularLocation>
</comment>
<dbReference type="AlphaFoldDB" id="A0A1H8WJT6"/>
<feature type="transmembrane region" description="Helical" evidence="6">
    <location>
        <begin position="56"/>
        <end position="84"/>
    </location>
</feature>
<accession>A0A1H8WJT6</accession>
<feature type="transmembrane region" description="Helical" evidence="6">
    <location>
        <begin position="212"/>
        <end position="242"/>
    </location>
</feature>
<evidence type="ECO:0000256" key="1">
    <source>
        <dbReference type="ARBA" id="ARBA00004651"/>
    </source>
</evidence>
<evidence type="ECO:0000256" key="4">
    <source>
        <dbReference type="ARBA" id="ARBA00022989"/>
    </source>
</evidence>
<reference evidence="9" key="1">
    <citation type="submission" date="2016-10" db="EMBL/GenBank/DDBJ databases">
        <authorList>
            <person name="Varghese N."/>
            <person name="Submissions S."/>
        </authorList>
    </citation>
    <scope>NUCLEOTIDE SEQUENCE [LARGE SCALE GENOMIC DNA]</scope>
    <source>
        <strain evidence="9">DSM 45413</strain>
    </source>
</reference>
<keyword evidence="9" id="KW-1185">Reference proteome</keyword>
<dbReference type="Proteomes" id="UP000198960">
    <property type="component" value="Unassembled WGS sequence"/>
</dbReference>
<dbReference type="InterPro" id="IPR018076">
    <property type="entry name" value="T2SS_GspF_dom"/>
</dbReference>
<name>A0A1H8WJT6_9ACTN</name>
<evidence type="ECO:0000313" key="9">
    <source>
        <dbReference type="Proteomes" id="UP000198960"/>
    </source>
</evidence>
<evidence type="ECO:0000259" key="7">
    <source>
        <dbReference type="Pfam" id="PF00482"/>
    </source>
</evidence>
<organism evidence="8 9">
    <name type="scientific">Trujillonella endophytica</name>
    <dbReference type="NCBI Taxonomy" id="673521"/>
    <lineage>
        <taxon>Bacteria</taxon>
        <taxon>Bacillati</taxon>
        <taxon>Actinomycetota</taxon>
        <taxon>Actinomycetes</taxon>
        <taxon>Geodermatophilales</taxon>
        <taxon>Geodermatophilaceae</taxon>
        <taxon>Trujillonella</taxon>
    </lineage>
</organism>
<dbReference type="PANTHER" id="PTHR35007">
    <property type="entry name" value="INTEGRAL MEMBRANE PROTEIN-RELATED"/>
    <property type="match status" value="1"/>
</dbReference>
<dbReference type="EMBL" id="FOEE01000021">
    <property type="protein sequence ID" value="SEP27892.1"/>
    <property type="molecule type" value="Genomic_DNA"/>
</dbReference>
<dbReference type="GO" id="GO:0005886">
    <property type="term" value="C:plasma membrane"/>
    <property type="evidence" value="ECO:0007669"/>
    <property type="project" value="UniProtKB-SubCell"/>
</dbReference>
<sequence>MSVGASLAAGCAAAAAALVLWAPSPGPARARALARGPAEAARTAADDLAGRTRRRLLLAAGSGSGTALVAGGVLGLVVGVAVAVGVDRLLRRSEEVDARRVHAGLEDELPIACDLLAVCLSAGLPVGGALESVAAALTGPLGTELAAVGGRYRLGSAALAAWAGVPGPVAGLGRVMARAGESGSSVVPALRALATDSRAELRARTEARVRAAGVWVLAPLGACFLPAFVCLGVAPMVLGIAADVLP</sequence>
<evidence type="ECO:0000256" key="2">
    <source>
        <dbReference type="ARBA" id="ARBA00022475"/>
    </source>
</evidence>
<keyword evidence="5 6" id="KW-0472">Membrane</keyword>
<proteinExistence type="predicted"/>
<evidence type="ECO:0000256" key="3">
    <source>
        <dbReference type="ARBA" id="ARBA00022692"/>
    </source>
</evidence>
<keyword evidence="3 6" id="KW-0812">Transmembrane</keyword>
<evidence type="ECO:0000256" key="5">
    <source>
        <dbReference type="ARBA" id="ARBA00023136"/>
    </source>
</evidence>
<keyword evidence="4 6" id="KW-1133">Transmembrane helix</keyword>